<evidence type="ECO:0000256" key="4">
    <source>
        <dbReference type="PROSITE-ProRule" id="PRU00335"/>
    </source>
</evidence>
<comment type="caution">
    <text evidence="6">The sequence shown here is derived from an EMBL/GenBank/DDBJ whole genome shotgun (WGS) entry which is preliminary data.</text>
</comment>
<organism evidence="6 7">
    <name type="scientific">Kribbella deserti</name>
    <dbReference type="NCBI Taxonomy" id="1926257"/>
    <lineage>
        <taxon>Bacteria</taxon>
        <taxon>Bacillati</taxon>
        <taxon>Actinomycetota</taxon>
        <taxon>Actinomycetes</taxon>
        <taxon>Propionibacteriales</taxon>
        <taxon>Kribbellaceae</taxon>
        <taxon>Kribbella</taxon>
    </lineage>
</organism>
<dbReference type="Pfam" id="PF00440">
    <property type="entry name" value="TetR_N"/>
    <property type="match status" value="1"/>
</dbReference>
<dbReference type="InterPro" id="IPR001647">
    <property type="entry name" value="HTH_TetR"/>
</dbReference>
<dbReference type="InterPro" id="IPR009057">
    <property type="entry name" value="Homeodomain-like_sf"/>
</dbReference>
<keyword evidence="3" id="KW-0804">Transcription</keyword>
<dbReference type="RefSeq" id="WP_380053259.1">
    <property type="nucleotide sequence ID" value="NZ_JBHLTC010000036.1"/>
</dbReference>
<evidence type="ECO:0000313" key="7">
    <source>
        <dbReference type="Proteomes" id="UP001589890"/>
    </source>
</evidence>
<evidence type="ECO:0000259" key="5">
    <source>
        <dbReference type="PROSITE" id="PS50977"/>
    </source>
</evidence>
<dbReference type="Gene3D" id="1.10.357.10">
    <property type="entry name" value="Tetracycline Repressor, domain 2"/>
    <property type="match status" value="1"/>
</dbReference>
<dbReference type="PRINTS" id="PR00455">
    <property type="entry name" value="HTHTETR"/>
</dbReference>
<gene>
    <name evidence="6" type="ORF">ACFFGN_28005</name>
</gene>
<feature type="DNA-binding region" description="H-T-H motif" evidence="4">
    <location>
        <begin position="33"/>
        <end position="52"/>
    </location>
</feature>
<evidence type="ECO:0000313" key="6">
    <source>
        <dbReference type="EMBL" id="MFC0627949.1"/>
    </source>
</evidence>
<dbReference type="SUPFAM" id="SSF48498">
    <property type="entry name" value="Tetracyclin repressor-like, C-terminal domain"/>
    <property type="match status" value="1"/>
</dbReference>
<evidence type="ECO:0000256" key="2">
    <source>
        <dbReference type="ARBA" id="ARBA00023125"/>
    </source>
</evidence>
<dbReference type="EMBL" id="JBHLTC010000036">
    <property type="protein sequence ID" value="MFC0627949.1"/>
    <property type="molecule type" value="Genomic_DNA"/>
</dbReference>
<keyword evidence="7" id="KW-1185">Reference proteome</keyword>
<dbReference type="InterPro" id="IPR050109">
    <property type="entry name" value="HTH-type_TetR-like_transc_reg"/>
</dbReference>
<dbReference type="Proteomes" id="UP001589890">
    <property type="component" value="Unassembled WGS sequence"/>
</dbReference>
<dbReference type="Pfam" id="PF17920">
    <property type="entry name" value="TetR_C_16"/>
    <property type="match status" value="1"/>
</dbReference>
<feature type="domain" description="HTH tetR-type" evidence="5">
    <location>
        <begin position="10"/>
        <end position="70"/>
    </location>
</feature>
<dbReference type="PANTHER" id="PTHR30055:SF234">
    <property type="entry name" value="HTH-TYPE TRANSCRIPTIONAL REGULATOR BETI"/>
    <property type="match status" value="1"/>
</dbReference>
<dbReference type="InterPro" id="IPR041678">
    <property type="entry name" value="TetR_C_16"/>
</dbReference>
<name>A0ABV6QTI0_9ACTN</name>
<sequence>MAQTHKRDREATRARLLECARIRFARDGYDGASVRDVASDAGVDPALLFRYFGSKSKLFAEAMNPPEAPSELPAGPIEELPAKLLEQLVFQEWPAYAGEHPLIAMLRSAGHEHMRDKVREQMCGQYLDLLQELARGDDAALRAELFSAWMLGIGILRTAVGTPALKDATTEDLAPHLAAVGKALFGRAIPVPGQWSQGSDEGRHA</sequence>
<evidence type="ECO:0000256" key="1">
    <source>
        <dbReference type="ARBA" id="ARBA00023015"/>
    </source>
</evidence>
<dbReference type="Gene3D" id="1.10.10.60">
    <property type="entry name" value="Homeodomain-like"/>
    <property type="match status" value="1"/>
</dbReference>
<keyword evidence="2 4" id="KW-0238">DNA-binding</keyword>
<evidence type="ECO:0000256" key="3">
    <source>
        <dbReference type="ARBA" id="ARBA00023163"/>
    </source>
</evidence>
<dbReference type="SUPFAM" id="SSF46689">
    <property type="entry name" value="Homeodomain-like"/>
    <property type="match status" value="1"/>
</dbReference>
<proteinExistence type="predicted"/>
<dbReference type="PANTHER" id="PTHR30055">
    <property type="entry name" value="HTH-TYPE TRANSCRIPTIONAL REGULATOR RUTR"/>
    <property type="match status" value="1"/>
</dbReference>
<keyword evidence="1" id="KW-0805">Transcription regulation</keyword>
<dbReference type="PROSITE" id="PS50977">
    <property type="entry name" value="HTH_TETR_2"/>
    <property type="match status" value="1"/>
</dbReference>
<dbReference type="InterPro" id="IPR036271">
    <property type="entry name" value="Tet_transcr_reg_TetR-rel_C_sf"/>
</dbReference>
<protein>
    <submittedName>
        <fullName evidence="6">TetR/AcrR family transcriptional regulator</fullName>
    </submittedName>
</protein>
<accession>A0ABV6QTI0</accession>
<reference evidence="6 7" key="1">
    <citation type="submission" date="2024-09" db="EMBL/GenBank/DDBJ databases">
        <authorList>
            <person name="Sun Q."/>
            <person name="Mori K."/>
        </authorList>
    </citation>
    <scope>NUCLEOTIDE SEQUENCE [LARGE SCALE GENOMIC DNA]</scope>
    <source>
        <strain evidence="6 7">CGMCC 1.15906</strain>
    </source>
</reference>